<evidence type="ECO:0000313" key="18">
    <source>
        <dbReference type="EMBL" id="SDK67518.1"/>
    </source>
</evidence>
<dbReference type="Gene3D" id="1.10.3810.10">
    <property type="entry name" value="Biosynthetic peptidoglycan transglycosylase-like"/>
    <property type="match status" value="1"/>
</dbReference>
<proteinExistence type="inferred from homology"/>
<keyword evidence="6" id="KW-0808">Transferase</keyword>
<comment type="catalytic activity">
    <reaction evidence="13">
        <text>[GlcNAc-(1-&gt;4)-Mur2Ac(oyl-L-Ala-gamma-D-Glu-L-Lys-D-Ala-D-Ala)](n)-di-trans,octa-cis-undecaprenyl diphosphate + beta-D-GlcNAc-(1-&gt;4)-Mur2Ac(oyl-L-Ala-gamma-D-Glu-L-Lys-D-Ala-D-Ala)-di-trans,octa-cis-undecaprenyl diphosphate = [GlcNAc-(1-&gt;4)-Mur2Ac(oyl-L-Ala-gamma-D-Glu-L-Lys-D-Ala-D-Ala)](n+1)-di-trans,octa-cis-undecaprenyl diphosphate + di-trans,octa-cis-undecaprenyl diphosphate + H(+)</text>
        <dbReference type="Rhea" id="RHEA:23708"/>
        <dbReference type="Rhea" id="RHEA-COMP:9602"/>
        <dbReference type="Rhea" id="RHEA-COMP:9603"/>
        <dbReference type="ChEBI" id="CHEBI:15378"/>
        <dbReference type="ChEBI" id="CHEBI:58405"/>
        <dbReference type="ChEBI" id="CHEBI:60033"/>
        <dbReference type="ChEBI" id="CHEBI:78435"/>
        <dbReference type="EC" id="2.4.99.28"/>
    </reaction>
</comment>
<evidence type="ECO:0000259" key="17">
    <source>
        <dbReference type="Pfam" id="PF00912"/>
    </source>
</evidence>
<dbReference type="GO" id="GO:0008658">
    <property type="term" value="F:penicillin binding"/>
    <property type="evidence" value="ECO:0007669"/>
    <property type="project" value="InterPro"/>
</dbReference>
<keyword evidence="11" id="KW-0961">Cell wall biogenesis/degradation</keyword>
<evidence type="ECO:0000256" key="8">
    <source>
        <dbReference type="ARBA" id="ARBA00022960"/>
    </source>
</evidence>
<keyword evidence="8" id="KW-0133">Cell shape</keyword>
<feature type="compositionally biased region" description="Gly residues" evidence="14">
    <location>
        <begin position="733"/>
        <end position="742"/>
    </location>
</feature>
<dbReference type="InterPro" id="IPR050396">
    <property type="entry name" value="Glycosyltr_51/Transpeptidase"/>
</dbReference>
<dbReference type="InterPro" id="IPR001264">
    <property type="entry name" value="Glyco_trans_51"/>
</dbReference>
<dbReference type="EMBL" id="FNFF01000010">
    <property type="protein sequence ID" value="SDK67518.1"/>
    <property type="molecule type" value="Genomic_DNA"/>
</dbReference>
<feature type="compositionally biased region" description="Low complexity" evidence="14">
    <location>
        <begin position="743"/>
        <end position="793"/>
    </location>
</feature>
<dbReference type="InterPro" id="IPR012338">
    <property type="entry name" value="Beta-lactam/transpept-like"/>
</dbReference>
<keyword evidence="7" id="KW-0378">Hydrolase</keyword>
<comment type="catalytic activity">
    <reaction evidence="12">
        <text>Preferential cleavage: (Ac)2-L-Lys-D-Ala-|-D-Ala. Also transpeptidation of peptidyl-alanyl moieties that are N-acyl substituents of D-alanine.</text>
        <dbReference type="EC" id="3.4.16.4"/>
    </reaction>
</comment>
<dbReference type="InterPro" id="IPR023346">
    <property type="entry name" value="Lysozyme-like_dom_sf"/>
</dbReference>
<feature type="transmembrane region" description="Helical" evidence="15">
    <location>
        <begin position="80"/>
        <end position="102"/>
    </location>
</feature>
<dbReference type="RefSeq" id="WP_093613411.1">
    <property type="nucleotide sequence ID" value="NZ_FNFF01000010.1"/>
</dbReference>
<dbReference type="PANTHER" id="PTHR32282:SF34">
    <property type="entry name" value="PENICILLIN-BINDING PROTEIN 1A"/>
    <property type="match status" value="1"/>
</dbReference>
<dbReference type="SUPFAM" id="SSF53955">
    <property type="entry name" value="Lysozyme-like"/>
    <property type="match status" value="1"/>
</dbReference>
<evidence type="ECO:0000256" key="5">
    <source>
        <dbReference type="ARBA" id="ARBA00022676"/>
    </source>
</evidence>
<evidence type="ECO:0000256" key="13">
    <source>
        <dbReference type="ARBA" id="ARBA00049902"/>
    </source>
</evidence>
<dbReference type="GO" id="GO:0071555">
    <property type="term" value="P:cell wall organization"/>
    <property type="evidence" value="ECO:0007669"/>
    <property type="project" value="UniProtKB-KW"/>
</dbReference>
<evidence type="ECO:0000256" key="7">
    <source>
        <dbReference type="ARBA" id="ARBA00022801"/>
    </source>
</evidence>
<feature type="compositionally biased region" description="Polar residues" evidence="14">
    <location>
        <begin position="450"/>
        <end position="466"/>
    </location>
</feature>
<dbReference type="Pfam" id="PF00912">
    <property type="entry name" value="Transgly"/>
    <property type="match status" value="1"/>
</dbReference>
<keyword evidence="10" id="KW-0511">Multifunctional enzyme</keyword>
<evidence type="ECO:0000259" key="16">
    <source>
        <dbReference type="Pfam" id="PF00905"/>
    </source>
</evidence>
<dbReference type="GO" id="GO:0009252">
    <property type="term" value="P:peptidoglycan biosynthetic process"/>
    <property type="evidence" value="ECO:0007669"/>
    <property type="project" value="UniProtKB-KW"/>
</dbReference>
<evidence type="ECO:0000256" key="9">
    <source>
        <dbReference type="ARBA" id="ARBA00022984"/>
    </source>
</evidence>
<dbReference type="FunFam" id="1.10.3810.10:FF:000001">
    <property type="entry name" value="Penicillin-binding protein 1A"/>
    <property type="match status" value="1"/>
</dbReference>
<feature type="domain" description="Penicillin-binding protein transpeptidase" evidence="16">
    <location>
        <begin position="402"/>
        <end position="659"/>
    </location>
</feature>
<evidence type="ECO:0000256" key="1">
    <source>
        <dbReference type="ARBA" id="ARBA00007090"/>
    </source>
</evidence>
<evidence type="ECO:0000256" key="12">
    <source>
        <dbReference type="ARBA" id="ARBA00034000"/>
    </source>
</evidence>
<feature type="compositionally biased region" description="Basic residues" evidence="14">
    <location>
        <begin position="58"/>
        <end position="67"/>
    </location>
</feature>
<feature type="compositionally biased region" description="Gly residues" evidence="14">
    <location>
        <begin position="794"/>
        <end position="825"/>
    </location>
</feature>
<feature type="domain" description="Glycosyl transferase family 51" evidence="17">
    <location>
        <begin position="131"/>
        <end position="299"/>
    </location>
</feature>
<evidence type="ECO:0000256" key="4">
    <source>
        <dbReference type="ARBA" id="ARBA00022670"/>
    </source>
</evidence>
<dbReference type="Proteomes" id="UP000199155">
    <property type="component" value="Unassembled WGS sequence"/>
</dbReference>
<protein>
    <submittedName>
        <fullName evidence="18">Membrane carboxypeptidase (Penicillin-binding protein)</fullName>
    </submittedName>
</protein>
<keyword evidence="5" id="KW-0328">Glycosyltransferase</keyword>
<keyword evidence="15" id="KW-1133">Transmembrane helix</keyword>
<dbReference type="PANTHER" id="PTHR32282">
    <property type="entry name" value="BINDING PROTEIN TRANSPEPTIDASE, PUTATIVE-RELATED"/>
    <property type="match status" value="1"/>
</dbReference>
<comment type="similarity">
    <text evidence="2">In the N-terminal section; belongs to the glycosyltransferase 51 family.</text>
</comment>
<name>A0A1G9DUD5_9ACTN</name>
<evidence type="ECO:0000256" key="14">
    <source>
        <dbReference type="SAM" id="MobiDB-lite"/>
    </source>
</evidence>
<sequence length="825" mass="87157">MSDEPREQEGPEGGPDSGRQPDRSAEHPGWAPREPELAGAPQPGPEGQAESAETAKSAKGRKQRRKRTGWRRIIPTWRMVLGTFLLVCLLLGGALVAGYLIVDIPPANSAATAQTNVYLYADGKQLARDGGVNRENIPLAQVPEHVRQAVLAAEDRDFYSESAVDPKAMLRAAWNTVTGKGKQSGSTITQQYVKNYYLSQDQTISRKVKEFFIAIKLGREVSKDDILEGYLNTSYFGRNAYGISAAAHAYYDKKPEDLTTAEGAYLATLLNSPSAYDVTAHPENKPRAVGRWNYVLDGMVKEKWLSPAERQAMKFPAPEAEAGLSSGLSGQRGYLVNAVKDYLLANEIVTEDELKTGGYRITTTIDPDQQDAFVEAVDEQLMSKLDPKARKIDGSVRVGGAAIDPATGRVTALYGGIDYVKQFTNNATRRDYQPGSTLKPFVLTSAVENNSTTQDGRPITPNTIYDGTSGRPVQGWNGERFAPENEDHVDYGNITVRTAAEKSVNSVFAQMAVDVGPEKVMNTAVDLGIPKTTPGLGPYPSISLGTPTASVLDVTQAYATLANHGRHGTYALVDKLEKNGEEITLPARDTRQAVSRAAADTTTSVLQSVVDDGTGSAALAAGRPAAGKTGTAEEDKAAWFAGYTPELATVVAVMGQDPETAIQTPLYGAVGQARMNGGGYPARIWAQFTRTALEGEPVSEFDLEIPSGSEEPPPLPTVPPQDGGTEGQDEGRTQGGENGGANQGQDEGQTQGPTQGADQGQTQGADQGQTEGQDQGQTQGTDQGQSEGQVQGQTNGGADGGGDVGGQDGGGSGGGENGGADAGST</sequence>
<evidence type="ECO:0000256" key="2">
    <source>
        <dbReference type="ARBA" id="ARBA00007739"/>
    </source>
</evidence>
<dbReference type="GO" id="GO:0006508">
    <property type="term" value="P:proteolysis"/>
    <property type="evidence" value="ECO:0007669"/>
    <property type="project" value="UniProtKB-KW"/>
</dbReference>
<evidence type="ECO:0000256" key="11">
    <source>
        <dbReference type="ARBA" id="ARBA00023316"/>
    </source>
</evidence>
<keyword evidence="4" id="KW-0645">Protease</keyword>
<gene>
    <name evidence="18" type="ORF">SAMN05421806_11068</name>
</gene>
<feature type="region of interest" description="Disordered" evidence="14">
    <location>
        <begin position="450"/>
        <end position="472"/>
    </location>
</feature>
<feature type="region of interest" description="Disordered" evidence="14">
    <location>
        <begin position="703"/>
        <end position="825"/>
    </location>
</feature>
<keyword evidence="15" id="KW-0472">Membrane</keyword>
<keyword evidence="9" id="KW-0573">Peptidoglycan synthesis</keyword>
<dbReference type="GO" id="GO:0009002">
    <property type="term" value="F:serine-type D-Ala-D-Ala carboxypeptidase activity"/>
    <property type="evidence" value="ECO:0007669"/>
    <property type="project" value="UniProtKB-EC"/>
</dbReference>
<comment type="similarity">
    <text evidence="1">In the C-terminal section; belongs to the transpeptidase family.</text>
</comment>
<feature type="region of interest" description="Disordered" evidence="14">
    <location>
        <begin position="1"/>
        <end position="67"/>
    </location>
</feature>
<organism evidence="18 19">
    <name type="scientific">Streptomyces indicus</name>
    <dbReference type="NCBI Taxonomy" id="417292"/>
    <lineage>
        <taxon>Bacteria</taxon>
        <taxon>Bacillati</taxon>
        <taxon>Actinomycetota</taxon>
        <taxon>Actinomycetes</taxon>
        <taxon>Kitasatosporales</taxon>
        <taxon>Streptomycetaceae</taxon>
        <taxon>Streptomyces</taxon>
    </lineage>
</organism>
<reference evidence="18 19" key="1">
    <citation type="submission" date="2016-10" db="EMBL/GenBank/DDBJ databases">
        <authorList>
            <person name="de Groot N.N."/>
        </authorList>
    </citation>
    <scope>NUCLEOTIDE SEQUENCE [LARGE SCALE GENOMIC DNA]</scope>
    <source>
        <strain evidence="18 19">CGMCC 4.5727</strain>
    </source>
</reference>
<keyword evidence="15" id="KW-0812">Transmembrane</keyword>
<dbReference type="GO" id="GO:0008360">
    <property type="term" value="P:regulation of cell shape"/>
    <property type="evidence" value="ECO:0007669"/>
    <property type="project" value="UniProtKB-KW"/>
</dbReference>
<dbReference type="GO" id="GO:0008955">
    <property type="term" value="F:peptidoglycan glycosyltransferase activity"/>
    <property type="evidence" value="ECO:0007669"/>
    <property type="project" value="UniProtKB-EC"/>
</dbReference>
<dbReference type="GO" id="GO:0030288">
    <property type="term" value="C:outer membrane-bounded periplasmic space"/>
    <property type="evidence" value="ECO:0007669"/>
    <property type="project" value="TreeGrafter"/>
</dbReference>
<dbReference type="InterPro" id="IPR001460">
    <property type="entry name" value="PCN-bd_Tpept"/>
</dbReference>
<evidence type="ECO:0000256" key="6">
    <source>
        <dbReference type="ARBA" id="ARBA00022679"/>
    </source>
</evidence>
<dbReference type="InterPro" id="IPR036950">
    <property type="entry name" value="PBP_transglycosylase"/>
</dbReference>
<keyword evidence="19" id="KW-1185">Reference proteome</keyword>
<evidence type="ECO:0000313" key="19">
    <source>
        <dbReference type="Proteomes" id="UP000199155"/>
    </source>
</evidence>
<evidence type="ECO:0000256" key="10">
    <source>
        <dbReference type="ARBA" id="ARBA00023268"/>
    </source>
</evidence>
<dbReference type="STRING" id="417292.SAMN05421806_11068"/>
<dbReference type="Pfam" id="PF00905">
    <property type="entry name" value="Transpeptidase"/>
    <property type="match status" value="1"/>
</dbReference>
<dbReference type="SUPFAM" id="SSF56601">
    <property type="entry name" value="beta-lactamase/transpeptidase-like"/>
    <property type="match status" value="1"/>
</dbReference>
<evidence type="ECO:0000256" key="3">
    <source>
        <dbReference type="ARBA" id="ARBA00022645"/>
    </source>
</evidence>
<evidence type="ECO:0000256" key="15">
    <source>
        <dbReference type="SAM" id="Phobius"/>
    </source>
</evidence>
<dbReference type="OrthoDB" id="8865355at2"/>
<dbReference type="Gene3D" id="3.40.710.10">
    <property type="entry name" value="DD-peptidase/beta-lactamase superfamily"/>
    <property type="match status" value="1"/>
</dbReference>
<accession>A0A1G9DUD5</accession>
<dbReference type="AlphaFoldDB" id="A0A1G9DUD5"/>
<keyword evidence="3 18" id="KW-0121">Carboxypeptidase</keyword>